<dbReference type="RefSeq" id="WP_149523441.1">
    <property type="nucleotide sequence ID" value="NZ_VTOU01000004.1"/>
</dbReference>
<dbReference type="EMBL" id="VTOU01000004">
    <property type="protein sequence ID" value="TZG24901.1"/>
    <property type="molecule type" value="Genomic_DNA"/>
</dbReference>
<comment type="caution">
    <text evidence="1">The sequence shown here is derived from an EMBL/GenBank/DDBJ whole genome shotgun (WGS) entry which is preliminary data.</text>
</comment>
<proteinExistence type="predicted"/>
<reference evidence="1 2" key="1">
    <citation type="submission" date="2019-08" db="EMBL/GenBank/DDBJ databases">
        <authorList>
            <person name="Wang G."/>
            <person name="Xu Z."/>
        </authorList>
    </citation>
    <scope>NUCLEOTIDE SEQUENCE [LARGE SCALE GENOMIC DNA]</scope>
    <source>
        <strain evidence="1 2">ZX</strain>
    </source>
</reference>
<keyword evidence="2" id="KW-1185">Reference proteome</keyword>
<name>A0A5D9C4H6_9SPHN</name>
<sequence>MMFLFNPAGDQTIMHLAEYDRLGGIVGALCGKRDFLRSCNLPLGRARCAACAQIEARIQRGDRSDDAWQRRSAEADEYTTGMWQRHLSGVSMLCVATDAQRRGFLDGMNGRHWPHHWRVRDSFDRGRHTARLLGYKVPL</sequence>
<dbReference type="AlphaFoldDB" id="A0A5D9C4H6"/>
<evidence type="ECO:0000313" key="2">
    <source>
        <dbReference type="Proteomes" id="UP000322077"/>
    </source>
</evidence>
<organism evidence="1 2">
    <name type="scientific">Sphingomonas montanisoli</name>
    <dbReference type="NCBI Taxonomy" id="2606412"/>
    <lineage>
        <taxon>Bacteria</taxon>
        <taxon>Pseudomonadati</taxon>
        <taxon>Pseudomonadota</taxon>
        <taxon>Alphaproteobacteria</taxon>
        <taxon>Sphingomonadales</taxon>
        <taxon>Sphingomonadaceae</taxon>
        <taxon>Sphingomonas</taxon>
    </lineage>
</organism>
<accession>A0A5D9C4H6</accession>
<dbReference type="Proteomes" id="UP000322077">
    <property type="component" value="Unassembled WGS sequence"/>
</dbReference>
<protein>
    <submittedName>
        <fullName evidence="1">Uncharacterized protein</fullName>
    </submittedName>
</protein>
<evidence type="ECO:0000313" key="1">
    <source>
        <dbReference type="EMBL" id="TZG24901.1"/>
    </source>
</evidence>
<gene>
    <name evidence="1" type="ORF">FYJ91_16610</name>
</gene>